<reference evidence="1" key="1">
    <citation type="submission" date="2016-05" db="EMBL/GenBank/DDBJ databases">
        <authorList>
            <person name="Lavstsen T."/>
            <person name="Jespersen J.S."/>
        </authorList>
    </citation>
    <scope>NUCLEOTIDE SEQUENCE</scope>
    <source>
        <strain evidence="1">B-1384/15</strain>
    </source>
</reference>
<proteinExistence type="predicted"/>
<dbReference type="AlphaFoldDB" id="A0A1L7B4R5"/>
<gene>
    <name evidence="1" type="primary">orfNC</name>
</gene>
<name>A0A1L7B4R5_PSEAI</name>
<sequence>MIKAMRHITIATTIAIVALGCALAWSYNFGTEAERTAFIPAKWKERANVYAYSNDPGCIRGDMALDIVATDMLIGKTVTDTRALLGEPNKSSADALYYELGQCSGFGWYESELVVTFSKSQRASKTEITRATPN</sequence>
<evidence type="ECO:0000313" key="1">
    <source>
        <dbReference type="EMBL" id="APT66222.1"/>
    </source>
</evidence>
<accession>A0A1L7B4R5</accession>
<organism evidence="1">
    <name type="scientific">Pseudomonas aeruginosa</name>
    <dbReference type="NCBI Taxonomy" id="287"/>
    <lineage>
        <taxon>Bacteria</taxon>
        <taxon>Pseudomonadati</taxon>
        <taxon>Pseudomonadota</taxon>
        <taxon>Gammaproteobacteria</taxon>
        <taxon>Pseudomonadales</taxon>
        <taxon>Pseudomonadaceae</taxon>
        <taxon>Pseudomonas</taxon>
    </lineage>
</organism>
<protein>
    <recommendedName>
        <fullName evidence="2">Lipoprotein</fullName>
    </recommendedName>
</protein>
<dbReference type="PROSITE" id="PS51257">
    <property type="entry name" value="PROKAR_LIPOPROTEIN"/>
    <property type="match status" value="1"/>
</dbReference>
<evidence type="ECO:0008006" key="2">
    <source>
        <dbReference type="Google" id="ProtNLM"/>
    </source>
</evidence>
<dbReference type="EMBL" id="KX218442">
    <property type="protein sequence ID" value="APT66222.1"/>
    <property type="molecule type" value="Genomic_DNA"/>
</dbReference>